<gene>
    <name evidence="2" type="ORF">F503_06907</name>
</gene>
<feature type="transmembrane region" description="Helical" evidence="1">
    <location>
        <begin position="5"/>
        <end position="23"/>
    </location>
</feature>
<evidence type="ECO:0000256" key="1">
    <source>
        <dbReference type="SAM" id="Phobius"/>
    </source>
</evidence>
<dbReference type="VEuPathDB" id="FungiDB:F503_06907"/>
<evidence type="ECO:0000313" key="2">
    <source>
        <dbReference type="EMBL" id="EPE09131.1"/>
    </source>
</evidence>
<dbReference type="HOGENOM" id="CLU_1441455_0_0_1"/>
<feature type="transmembrane region" description="Helical" evidence="1">
    <location>
        <begin position="48"/>
        <end position="69"/>
    </location>
</feature>
<dbReference type="AlphaFoldDB" id="S3CB22"/>
<dbReference type="Proteomes" id="UP000016923">
    <property type="component" value="Unassembled WGS sequence"/>
</dbReference>
<evidence type="ECO:0000313" key="3">
    <source>
        <dbReference type="Proteomes" id="UP000016923"/>
    </source>
</evidence>
<proteinExistence type="predicted"/>
<sequence>MWIEIFNFLLAHSTTLAWVSLFFKSMDYSVKHIAPTIAPALSSSNQSYGFWTDTVTVVCMVITAVLRTWTARRDLYYKLSDTVMAGGTLGVSHIQYGDAAAGQGFLHRWICGWWDAAGWRRIKARHNYNQLLKLHTRLALELSSSQYADMDPALKRLQLSISDVDLLRARLRMLDTDLAIYASDGITN</sequence>
<keyword evidence="1" id="KW-0472">Membrane</keyword>
<keyword evidence="1" id="KW-0812">Transmembrane</keyword>
<name>S3CB22_OPHP1</name>
<reference evidence="2 3" key="1">
    <citation type="journal article" date="2013" name="BMC Genomics">
        <title>The genome and transcriptome of the pine saprophyte Ophiostoma piceae, and a comparison with the bark beetle-associated pine pathogen Grosmannia clavigera.</title>
        <authorList>
            <person name="Haridas S."/>
            <person name="Wang Y."/>
            <person name="Lim L."/>
            <person name="Massoumi Alamouti S."/>
            <person name="Jackman S."/>
            <person name="Docking R."/>
            <person name="Robertson G."/>
            <person name="Birol I."/>
            <person name="Bohlmann J."/>
            <person name="Breuil C."/>
        </authorList>
    </citation>
    <scope>NUCLEOTIDE SEQUENCE [LARGE SCALE GENOMIC DNA]</scope>
    <source>
        <strain evidence="2 3">UAMH 11346</strain>
    </source>
</reference>
<organism evidence="2 3">
    <name type="scientific">Ophiostoma piceae (strain UAMH 11346)</name>
    <name type="common">Sap stain fungus</name>
    <dbReference type="NCBI Taxonomy" id="1262450"/>
    <lineage>
        <taxon>Eukaryota</taxon>
        <taxon>Fungi</taxon>
        <taxon>Dikarya</taxon>
        <taxon>Ascomycota</taxon>
        <taxon>Pezizomycotina</taxon>
        <taxon>Sordariomycetes</taxon>
        <taxon>Sordariomycetidae</taxon>
        <taxon>Ophiostomatales</taxon>
        <taxon>Ophiostomataceae</taxon>
        <taxon>Ophiostoma</taxon>
    </lineage>
</organism>
<protein>
    <submittedName>
        <fullName evidence="2">Uncharacterized protein</fullName>
    </submittedName>
</protein>
<keyword evidence="1" id="KW-1133">Transmembrane helix</keyword>
<accession>S3CB22</accession>
<dbReference type="EMBL" id="KE148147">
    <property type="protein sequence ID" value="EPE09131.1"/>
    <property type="molecule type" value="Genomic_DNA"/>
</dbReference>
<keyword evidence="3" id="KW-1185">Reference proteome</keyword>